<dbReference type="InterPro" id="IPR021858">
    <property type="entry name" value="Fun_TF"/>
</dbReference>
<dbReference type="GO" id="GO:0003700">
    <property type="term" value="F:DNA-binding transcription factor activity"/>
    <property type="evidence" value="ECO:0007669"/>
    <property type="project" value="TreeGrafter"/>
</dbReference>
<evidence type="ECO:0000256" key="1">
    <source>
        <dbReference type="ARBA" id="ARBA00004123"/>
    </source>
</evidence>
<dbReference type="Pfam" id="PF11951">
    <property type="entry name" value="Fungal_trans_2"/>
    <property type="match status" value="1"/>
</dbReference>
<evidence type="ECO:0000256" key="2">
    <source>
        <dbReference type="ARBA" id="ARBA00023242"/>
    </source>
</evidence>
<feature type="compositionally biased region" description="Polar residues" evidence="3">
    <location>
        <begin position="215"/>
        <end position="224"/>
    </location>
</feature>
<dbReference type="AlphaFoldDB" id="A0A084G370"/>
<dbReference type="OrthoDB" id="415590at2759"/>
<organism evidence="4 5">
    <name type="scientific">Pseudallescheria apiosperma</name>
    <name type="common">Scedosporium apiospermum</name>
    <dbReference type="NCBI Taxonomy" id="563466"/>
    <lineage>
        <taxon>Eukaryota</taxon>
        <taxon>Fungi</taxon>
        <taxon>Dikarya</taxon>
        <taxon>Ascomycota</taxon>
        <taxon>Pezizomycotina</taxon>
        <taxon>Sordariomycetes</taxon>
        <taxon>Hypocreomycetidae</taxon>
        <taxon>Microascales</taxon>
        <taxon>Microascaceae</taxon>
        <taxon>Scedosporium</taxon>
    </lineage>
</organism>
<dbReference type="GeneID" id="27725834"/>
<protein>
    <recommendedName>
        <fullName evidence="6">C6 transcription factor</fullName>
    </recommendedName>
</protein>
<accession>A0A084G370</accession>
<feature type="region of interest" description="Disordered" evidence="3">
    <location>
        <begin position="32"/>
        <end position="87"/>
    </location>
</feature>
<feature type="compositionally biased region" description="Basic and acidic residues" evidence="3">
    <location>
        <begin position="32"/>
        <end position="41"/>
    </location>
</feature>
<feature type="region of interest" description="Disordered" evidence="3">
    <location>
        <begin position="215"/>
        <end position="246"/>
    </location>
</feature>
<gene>
    <name evidence="4" type="ORF">SAPIO_CDS6762</name>
</gene>
<dbReference type="PANTHER" id="PTHR37534:SF4">
    <property type="entry name" value="ZN(II)2CYS6 TRANSCRIPTION FACTOR (EUROFUNG)"/>
    <property type="match status" value="1"/>
</dbReference>
<sequence>MLFRNTIPLSSRHIWSCHHQFVKILQPLQQREADPGDERKPSCIVDVTFGPGGPKRTRRHLVQVDPTTDSDDAGFGVENSATPEQSSSFLSTVLEQRALPGSRNATKSISLPDEASPASRESLDLEVLDYLASNPFNLDLLAENPSPKHAVASEDMNTTRVMHGFPPVTPESAAGSSPDLYMAYCHDPAYKELHSSFHDHMVKTARNIALTRQGTPETFPSTLEKSPEQPPGSQASGRDFSHGPSGGRSRLVNFHMTEERYVELWQNYLDEIAPWLDMFDNANNWRTTVAHMAQREDCLQYSLLALSARQQERKNPGKPHTESLNLYQEAIRLIMVKLPTLRTEIIAACVLLCVLEMMCSSPRAWGKHLDGCAMLLEAAGVNGVVGGVREALFWTFARMDVYKALIADTITTFPTNRWFISADSMSAAVRLFKGKSGSDSYANYAVFLCAGVVNILSNNGSPRALSDRNSYATFVSRWKAMYDLLEGWYNDRPEEMRPLMYVPSSKGETNSPFSTILYSTPPGISSNQMYHASMILLLQDKPKEIVIPKSRKSMLWHARQICGISLSNSDHGALINALQPIWIAGRLMSHHSEHKAILDTLKYIEETTGWATSWRAKDLKEFWGVCDEEL</sequence>
<dbReference type="GO" id="GO:0000976">
    <property type="term" value="F:transcription cis-regulatory region binding"/>
    <property type="evidence" value="ECO:0007669"/>
    <property type="project" value="TreeGrafter"/>
</dbReference>
<dbReference type="EMBL" id="JOWA01000107">
    <property type="protein sequence ID" value="KEZ41782.1"/>
    <property type="molecule type" value="Genomic_DNA"/>
</dbReference>
<dbReference type="Proteomes" id="UP000028545">
    <property type="component" value="Unassembled WGS sequence"/>
</dbReference>
<dbReference type="KEGG" id="sapo:SAPIO_CDS6762"/>
<dbReference type="HOGENOM" id="CLU_008719_5_1_1"/>
<dbReference type="GO" id="GO:0005634">
    <property type="term" value="C:nucleus"/>
    <property type="evidence" value="ECO:0007669"/>
    <property type="project" value="UniProtKB-SubCell"/>
</dbReference>
<dbReference type="RefSeq" id="XP_016641581.1">
    <property type="nucleotide sequence ID" value="XM_016788782.1"/>
</dbReference>
<dbReference type="GO" id="GO:0045944">
    <property type="term" value="P:positive regulation of transcription by RNA polymerase II"/>
    <property type="evidence" value="ECO:0007669"/>
    <property type="project" value="TreeGrafter"/>
</dbReference>
<evidence type="ECO:0000313" key="4">
    <source>
        <dbReference type="EMBL" id="KEZ41782.1"/>
    </source>
</evidence>
<dbReference type="OMA" id="YHASMIL"/>
<evidence type="ECO:0008006" key="6">
    <source>
        <dbReference type="Google" id="ProtNLM"/>
    </source>
</evidence>
<comment type="subcellular location">
    <subcellularLocation>
        <location evidence="1">Nucleus</location>
    </subcellularLocation>
</comment>
<comment type="caution">
    <text evidence="4">The sequence shown here is derived from an EMBL/GenBank/DDBJ whole genome shotgun (WGS) entry which is preliminary data.</text>
</comment>
<keyword evidence="5" id="KW-1185">Reference proteome</keyword>
<proteinExistence type="predicted"/>
<evidence type="ECO:0000256" key="3">
    <source>
        <dbReference type="SAM" id="MobiDB-lite"/>
    </source>
</evidence>
<evidence type="ECO:0000313" key="5">
    <source>
        <dbReference type="Proteomes" id="UP000028545"/>
    </source>
</evidence>
<dbReference type="CDD" id="cd12148">
    <property type="entry name" value="fungal_TF_MHR"/>
    <property type="match status" value="1"/>
</dbReference>
<keyword evidence="2" id="KW-0539">Nucleus</keyword>
<dbReference type="VEuPathDB" id="FungiDB:SAPIO_CDS6762"/>
<dbReference type="PANTHER" id="PTHR37534">
    <property type="entry name" value="TRANSCRIPTIONAL ACTIVATOR PROTEIN UGA3"/>
    <property type="match status" value="1"/>
</dbReference>
<name>A0A084G370_PSEDA</name>
<reference evidence="4 5" key="1">
    <citation type="journal article" date="2014" name="Genome Announc.">
        <title>Draft genome sequence of the pathogenic fungus Scedosporium apiospermum.</title>
        <authorList>
            <person name="Vandeputte P."/>
            <person name="Ghamrawi S."/>
            <person name="Rechenmann M."/>
            <person name="Iltis A."/>
            <person name="Giraud S."/>
            <person name="Fleury M."/>
            <person name="Thornton C."/>
            <person name="Delhaes L."/>
            <person name="Meyer W."/>
            <person name="Papon N."/>
            <person name="Bouchara J.P."/>
        </authorList>
    </citation>
    <scope>NUCLEOTIDE SEQUENCE [LARGE SCALE GENOMIC DNA]</scope>
    <source>
        <strain evidence="4 5">IHEM 14462</strain>
    </source>
</reference>